<name>A0A9X7N511_PSEDE</name>
<dbReference type="RefSeq" id="WP_151189222.1">
    <property type="nucleotide sequence ID" value="NZ_CP043626.1"/>
</dbReference>
<sequence length="105" mass="10935">MRKLEAEGARKDQDLAEAQERARATASAKSTVSPSVRNAAIDYRGAQPVVVLDVNMSFGTMVMFMVKLAFATIPAMIIIFGVLLAIGAAFGLLGGLLGAVGHLAS</sequence>
<protein>
    <submittedName>
        <fullName evidence="3">Uncharacterized protein</fullName>
    </submittedName>
</protein>
<evidence type="ECO:0000313" key="3">
    <source>
        <dbReference type="EMBL" id="QEY75153.1"/>
    </source>
</evidence>
<feature type="region of interest" description="Disordered" evidence="1">
    <location>
        <begin position="1"/>
        <end position="30"/>
    </location>
</feature>
<organism evidence="3 4">
    <name type="scientific">Pseudomonas denitrificans</name>
    <dbReference type="NCBI Taxonomy" id="43306"/>
    <lineage>
        <taxon>Bacteria</taxon>
        <taxon>Pseudomonadati</taxon>
        <taxon>Pseudomonadota</taxon>
        <taxon>Gammaproteobacteria</taxon>
        <taxon>Pseudomonadales</taxon>
        <taxon>Pseudomonadaceae</taxon>
        <taxon>Halopseudomonas</taxon>
    </lineage>
</organism>
<dbReference type="EMBL" id="CP043626">
    <property type="protein sequence ID" value="QEY75153.1"/>
    <property type="molecule type" value="Genomic_DNA"/>
</dbReference>
<keyword evidence="2" id="KW-0472">Membrane</keyword>
<keyword evidence="4" id="KW-1185">Reference proteome</keyword>
<dbReference type="Proteomes" id="UP000326659">
    <property type="component" value="Chromosome"/>
</dbReference>
<reference evidence="3 4" key="1">
    <citation type="submission" date="2019-09" db="EMBL/GenBank/DDBJ databases">
        <title>Prosopis cineraria nodule microbiome.</title>
        <authorList>
            <person name="Chaluvadi S.R."/>
            <person name="Ali R."/>
            <person name="Wang X."/>
        </authorList>
    </citation>
    <scope>NUCLEOTIDE SEQUENCE [LARGE SCALE GENOMIC DNA]</scope>
    <source>
        <strain evidence="3 4">BG1</strain>
    </source>
</reference>
<evidence type="ECO:0000256" key="1">
    <source>
        <dbReference type="SAM" id="MobiDB-lite"/>
    </source>
</evidence>
<evidence type="ECO:0000256" key="2">
    <source>
        <dbReference type="SAM" id="Phobius"/>
    </source>
</evidence>
<dbReference type="AlphaFoldDB" id="A0A9X7N511"/>
<accession>A0A9X7N511</accession>
<dbReference type="OrthoDB" id="7033375at2"/>
<gene>
    <name evidence="3" type="ORF">F1C79_27955</name>
</gene>
<keyword evidence="2" id="KW-0812">Transmembrane</keyword>
<dbReference type="KEGG" id="pden:F1C79_27955"/>
<feature type="compositionally biased region" description="Basic and acidic residues" evidence="1">
    <location>
        <begin position="1"/>
        <end position="23"/>
    </location>
</feature>
<feature type="transmembrane region" description="Helical" evidence="2">
    <location>
        <begin position="68"/>
        <end position="93"/>
    </location>
</feature>
<evidence type="ECO:0000313" key="4">
    <source>
        <dbReference type="Proteomes" id="UP000326659"/>
    </source>
</evidence>
<proteinExistence type="predicted"/>
<keyword evidence="2" id="KW-1133">Transmembrane helix</keyword>